<evidence type="ECO:0000256" key="6">
    <source>
        <dbReference type="ARBA" id="ARBA00044969"/>
    </source>
</evidence>
<evidence type="ECO:0000256" key="5">
    <source>
        <dbReference type="ARBA" id="ARBA00038058"/>
    </source>
</evidence>
<keyword evidence="3" id="KW-0378">Hydrolase</keyword>
<dbReference type="AlphaFoldDB" id="A0AB33Z4B1"/>
<keyword evidence="4" id="KW-0067">ATP-binding</keyword>
<dbReference type="InterPro" id="IPR045028">
    <property type="entry name" value="DinG/Rad3-like"/>
</dbReference>
<evidence type="ECO:0000259" key="8">
    <source>
        <dbReference type="PROSITE" id="PS51193"/>
    </source>
</evidence>
<organism evidence="9 10">
    <name type="scientific">Cycloclasticus pugetii</name>
    <dbReference type="NCBI Taxonomy" id="34068"/>
    <lineage>
        <taxon>Bacteria</taxon>
        <taxon>Pseudomonadati</taxon>
        <taxon>Pseudomonadota</taxon>
        <taxon>Gammaproteobacteria</taxon>
        <taxon>Thiotrichales</taxon>
        <taxon>Piscirickettsiaceae</taxon>
        <taxon>Cycloclasticus</taxon>
    </lineage>
</organism>
<feature type="domain" description="Helicase ATP-binding" evidence="8">
    <location>
        <begin position="13"/>
        <end position="325"/>
    </location>
</feature>
<comment type="similarity">
    <text evidence="5">Belongs to the helicase family. DinG subfamily.</text>
</comment>
<dbReference type="InterPro" id="IPR027417">
    <property type="entry name" value="P-loop_NTPase"/>
</dbReference>
<dbReference type="Pfam" id="PF00270">
    <property type="entry name" value="DEAD"/>
    <property type="match status" value="1"/>
</dbReference>
<dbReference type="SUPFAM" id="SSF52540">
    <property type="entry name" value="P-loop containing nucleoside triphosphate hydrolases"/>
    <property type="match status" value="2"/>
</dbReference>
<dbReference type="PROSITE" id="PS51193">
    <property type="entry name" value="HELICASE_ATP_BIND_2"/>
    <property type="match status" value="1"/>
</dbReference>
<reference evidence="9 10" key="1">
    <citation type="journal article" date="2013" name="Genome Announc.">
        <title>Genome Sequence of the Pyrene- and Fluoranthene-Degrading Bacterium Cycloclasticus sp. Strain PY97M.</title>
        <authorList>
            <person name="Cui Z."/>
            <person name="Xu G."/>
            <person name="Li Q."/>
            <person name="Gao W."/>
            <person name="Zheng L."/>
        </authorList>
    </citation>
    <scope>NUCLEOTIDE SEQUENCE [LARGE SCALE GENOMIC DNA]</scope>
    <source>
        <strain evidence="9 10">PY97M</strain>
    </source>
</reference>
<keyword evidence="2" id="KW-0547">Nucleotide-binding</keyword>
<dbReference type="InterPro" id="IPR006555">
    <property type="entry name" value="ATP-dep_Helicase_C"/>
</dbReference>
<keyword evidence="10" id="KW-1185">Reference proteome</keyword>
<evidence type="ECO:0000256" key="7">
    <source>
        <dbReference type="ARBA" id="ARBA00048954"/>
    </source>
</evidence>
<proteinExistence type="inferred from homology"/>
<dbReference type="InterPro" id="IPR011545">
    <property type="entry name" value="DEAD/DEAH_box_helicase_dom"/>
</dbReference>
<evidence type="ECO:0000256" key="1">
    <source>
        <dbReference type="ARBA" id="ARBA00001966"/>
    </source>
</evidence>
<dbReference type="GO" id="GO:0003676">
    <property type="term" value="F:nucleic acid binding"/>
    <property type="evidence" value="ECO:0007669"/>
    <property type="project" value="InterPro"/>
</dbReference>
<dbReference type="GO" id="GO:0016818">
    <property type="term" value="F:hydrolase activity, acting on acid anhydrides, in phosphorus-containing anhydrides"/>
    <property type="evidence" value="ECO:0007669"/>
    <property type="project" value="InterPro"/>
</dbReference>
<evidence type="ECO:0000313" key="9">
    <source>
        <dbReference type="EMBL" id="EPD14083.1"/>
    </source>
</evidence>
<comment type="cofactor">
    <cofactor evidence="1">
        <name>[4Fe-4S] cluster</name>
        <dbReference type="ChEBI" id="CHEBI:49883"/>
    </cofactor>
</comment>
<dbReference type="Gene3D" id="3.40.50.300">
    <property type="entry name" value="P-loop containing nucleotide triphosphate hydrolases"/>
    <property type="match status" value="2"/>
</dbReference>
<dbReference type="Pfam" id="PF13307">
    <property type="entry name" value="Helicase_C_2"/>
    <property type="match status" value="1"/>
</dbReference>
<dbReference type="SMART" id="SM00491">
    <property type="entry name" value="HELICc2"/>
    <property type="match status" value="1"/>
</dbReference>
<keyword evidence="9" id="KW-0347">Helicase</keyword>
<sequence length="651" mass="73113">MYDLDSIFGSNGELVKHIKGFQPRDGQLSMAQAIERAIEQHTHLVAEAGTGTGKTFAYLIPAILSGKKTIISTGTRNLQDQIFEKDFPLIRDVLNVPVQGAVLKGRSNYLCLYRLDQAKMQTSSFDKQTDAELREVERWSNQTKEGDIAEVTSVAEDSYVWQQVTSTADNCLGQECPMISECFPVLARKKAQEVDVLIVNHHLLCADWSLKDDGFGQLLPDAELIIVDEAHQLIDTASRFLGVSVSARQILSLIGDVSAEQLKLASDMPELIDLTHVISEDIREMRKVLPEPVIKGSWDELEQGTDFLQALDCLIERIEQLFKVLTKVAVRSKGLEACWKRCEDVLLRLKLFSKQDQHDWIQWFETYQRTFTFYRTPLDISKAFASFAFASDASWVFTSATLSVNNKFDFFSKRLGLEDAETGSWESPFDFVHQSLMYVPTGMPEPRDYHYTATMIEKIIPVLEASEGRAFILFTSHKALKEAANILLAETSFKLLVQGDLPKQQMLESFRRSERAVLLGTASFWEGVDVRGEALSCVIIDKLPFASPGDPVTKARLEYMAANGQSAFSDFQLPSAALTLKQGVGRLIRDVEDKGVLVLCDPRLSSKGYGKVFIKSLPAMPITQDVKDVKRFFHRINSQKISDKKHVIKSA</sequence>
<dbReference type="PANTHER" id="PTHR11472">
    <property type="entry name" value="DNA REPAIR DEAD HELICASE RAD3/XP-D SUBFAMILY MEMBER"/>
    <property type="match status" value="1"/>
</dbReference>
<comment type="catalytic activity">
    <reaction evidence="7">
        <text>ATP + H2O = ADP + phosphate + H(+)</text>
        <dbReference type="Rhea" id="RHEA:13065"/>
        <dbReference type="ChEBI" id="CHEBI:15377"/>
        <dbReference type="ChEBI" id="CHEBI:15378"/>
        <dbReference type="ChEBI" id="CHEBI:30616"/>
        <dbReference type="ChEBI" id="CHEBI:43474"/>
        <dbReference type="ChEBI" id="CHEBI:456216"/>
        <dbReference type="EC" id="5.6.2.3"/>
    </reaction>
</comment>
<dbReference type="Proteomes" id="UP000015462">
    <property type="component" value="Unassembled WGS sequence"/>
</dbReference>
<dbReference type="RefSeq" id="WP_016389648.1">
    <property type="nucleotide sequence ID" value="NZ_KE646805.1"/>
</dbReference>
<accession>A0AB33Z4B1</accession>
<dbReference type="InterPro" id="IPR014013">
    <property type="entry name" value="Helic_SF1/SF2_ATP-bd_DinG/Rad3"/>
</dbReference>
<dbReference type="InterPro" id="IPR014001">
    <property type="entry name" value="Helicase_ATP-bd"/>
</dbReference>
<dbReference type="GO" id="GO:0043139">
    <property type="term" value="F:5'-3' DNA helicase activity"/>
    <property type="evidence" value="ECO:0007669"/>
    <property type="project" value="UniProtKB-EC"/>
</dbReference>
<dbReference type="PANTHER" id="PTHR11472:SF34">
    <property type="entry name" value="REGULATOR OF TELOMERE ELONGATION HELICASE 1"/>
    <property type="match status" value="1"/>
</dbReference>
<evidence type="ECO:0000256" key="4">
    <source>
        <dbReference type="ARBA" id="ARBA00022840"/>
    </source>
</evidence>
<dbReference type="SMART" id="SM00487">
    <property type="entry name" value="DEXDc"/>
    <property type="match status" value="1"/>
</dbReference>
<name>A0AB33Z4B1_9GAMM</name>
<comment type="caution">
    <text evidence="9">The sequence shown here is derived from an EMBL/GenBank/DDBJ whole genome shotgun (WGS) entry which is preliminary data.</text>
</comment>
<dbReference type="EC" id="5.6.2.3" evidence="6"/>
<protein>
    <recommendedName>
        <fullName evidence="6">DNA 5'-3' helicase</fullName>
        <ecNumber evidence="6">5.6.2.3</ecNumber>
    </recommendedName>
</protein>
<evidence type="ECO:0000256" key="2">
    <source>
        <dbReference type="ARBA" id="ARBA00022741"/>
    </source>
</evidence>
<dbReference type="GO" id="GO:0005524">
    <property type="term" value="F:ATP binding"/>
    <property type="evidence" value="ECO:0007669"/>
    <property type="project" value="UniProtKB-KW"/>
</dbReference>
<gene>
    <name evidence="9" type="ORF">L196_01250</name>
</gene>
<evidence type="ECO:0000313" key="10">
    <source>
        <dbReference type="Proteomes" id="UP000015462"/>
    </source>
</evidence>
<evidence type="ECO:0000256" key="3">
    <source>
        <dbReference type="ARBA" id="ARBA00022801"/>
    </source>
</evidence>
<dbReference type="GO" id="GO:0006281">
    <property type="term" value="P:DNA repair"/>
    <property type="evidence" value="ECO:0007669"/>
    <property type="project" value="TreeGrafter"/>
</dbReference>
<dbReference type="EMBL" id="ASHL01000001">
    <property type="protein sequence ID" value="EPD14083.1"/>
    <property type="molecule type" value="Genomic_DNA"/>
</dbReference>